<accession>A0A484KKQ1</accession>
<dbReference type="Proteomes" id="UP000595140">
    <property type="component" value="Unassembled WGS sequence"/>
</dbReference>
<keyword evidence="3" id="KW-1185">Reference proteome</keyword>
<dbReference type="EMBL" id="OOIL02000506">
    <property type="protein sequence ID" value="VFQ65910.1"/>
    <property type="molecule type" value="Genomic_DNA"/>
</dbReference>
<gene>
    <name evidence="2" type="ORF">CCAM_LOCUS7686</name>
</gene>
<feature type="region of interest" description="Disordered" evidence="1">
    <location>
        <begin position="148"/>
        <end position="194"/>
    </location>
</feature>
<dbReference type="AlphaFoldDB" id="A0A484KKQ1"/>
<reference evidence="2 3" key="1">
    <citation type="submission" date="2018-04" db="EMBL/GenBank/DDBJ databases">
        <authorList>
            <person name="Vogel A."/>
        </authorList>
    </citation>
    <scope>NUCLEOTIDE SEQUENCE [LARGE SCALE GENOMIC DNA]</scope>
</reference>
<organism evidence="2 3">
    <name type="scientific">Cuscuta campestris</name>
    <dbReference type="NCBI Taxonomy" id="132261"/>
    <lineage>
        <taxon>Eukaryota</taxon>
        <taxon>Viridiplantae</taxon>
        <taxon>Streptophyta</taxon>
        <taxon>Embryophyta</taxon>
        <taxon>Tracheophyta</taxon>
        <taxon>Spermatophyta</taxon>
        <taxon>Magnoliopsida</taxon>
        <taxon>eudicotyledons</taxon>
        <taxon>Gunneridae</taxon>
        <taxon>Pentapetalae</taxon>
        <taxon>asterids</taxon>
        <taxon>lamiids</taxon>
        <taxon>Solanales</taxon>
        <taxon>Convolvulaceae</taxon>
        <taxon>Cuscuteae</taxon>
        <taxon>Cuscuta</taxon>
        <taxon>Cuscuta subgen. Grammica</taxon>
        <taxon>Cuscuta sect. Cleistogrammica</taxon>
    </lineage>
</organism>
<evidence type="ECO:0000313" key="3">
    <source>
        <dbReference type="Proteomes" id="UP000595140"/>
    </source>
</evidence>
<protein>
    <submittedName>
        <fullName evidence="2">Uncharacterized protein</fullName>
    </submittedName>
</protein>
<feature type="compositionally biased region" description="Acidic residues" evidence="1">
    <location>
        <begin position="167"/>
        <end position="194"/>
    </location>
</feature>
<evidence type="ECO:0000256" key="1">
    <source>
        <dbReference type="SAM" id="MobiDB-lite"/>
    </source>
</evidence>
<proteinExistence type="predicted"/>
<evidence type="ECO:0000313" key="2">
    <source>
        <dbReference type="EMBL" id="VFQ65910.1"/>
    </source>
</evidence>
<sequence length="194" mass="21333">MGGTSHRCLAWFWSPAELKAAYLSMGNISHGWYENVINPCFNTDASSTAHDHLLKYPFLVMDILERFKVTTTIGPLTKATKLWTISAQTFTKRSDNAAPATAAPCRTADGPVEPQARANLASIADSLNWLNFKVDGVGGYLEWLDEAVQSQGEEGEDDGSYAPSSSPDEDEFDDAIDVDEMDVDDDEEETEDED</sequence>
<name>A0A484KKQ1_9ASTE</name>